<dbReference type="InterPro" id="IPR011990">
    <property type="entry name" value="TPR-like_helical_dom_sf"/>
</dbReference>
<sequence>MTAAAGLALTRASAAADAIVVCHAPSARVLCDDGELRLGLRLKPGARLASEGAFRRRLGLEAAPAPGGPYSEDQMIRHAGLSRAQLGALALFDVVAPVDGRYAYADLVAARAVGQLLSSGARLQRIVAAALELERRGERLSSVRLAEAPWGAVLQVVEGALADMDGQLLLPLEGSDLDADGAFALAEAAEREGDLASARRWYELAVRLDPTDPILPFNLGNVLDELGLAREAEFAYRRAIARATDMADAWFNLGVLQEKTGREAEALGSYERAFAIDPTYADALHNAALLHMRSGRFTAAAGLLEQIGAASPADATEIRRLAHLCRVAATNDGRPG</sequence>
<dbReference type="PROSITE" id="PS50005">
    <property type="entry name" value="TPR"/>
    <property type="match status" value="2"/>
</dbReference>
<dbReference type="SMART" id="SM00028">
    <property type="entry name" value="TPR"/>
    <property type="match status" value="4"/>
</dbReference>
<proteinExistence type="predicted"/>
<evidence type="ECO:0000256" key="3">
    <source>
        <dbReference type="PROSITE-ProRule" id="PRU00339"/>
    </source>
</evidence>
<dbReference type="Proteomes" id="UP000253529">
    <property type="component" value="Unassembled WGS sequence"/>
</dbReference>
<feature type="repeat" description="TPR" evidence="3">
    <location>
        <begin position="247"/>
        <end position="280"/>
    </location>
</feature>
<organism evidence="4 5">
    <name type="scientific">Roseiarcus fermentans</name>
    <dbReference type="NCBI Taxonomy" id="1473586"/>
    <lineage>
        <taxon>Bacteria</taxon>
        <taxon>Pseudomonadati</taxon>
        <taxon>Pseudomonadota</taxon>
        <taxon>Alphaproteobacteria</taxon>
        <taxon>Hyphomicrobiales</taxon>
        <taxon>Roseiarcaceae</taxon>
        <taxon>Roseiarcus</taxon>
    </lineage>
</organism>
<dbReference type="AlphaFoldDB" id="A0A366FAT0"/>
<evidence type="ECO:0000313" key="5">
    <source>
        <dbReference type="Proteomes" id="UP000253529"/>
    </source>
</evidence>
<dbReference type="InterPro" id="IPR052384">
    <property type="entry name" value="TMTC_O-mannosyltransferase"/>
</dbReference>
<feature type="repeat" description="TPR" evidence="3">
    <location>
        <begin position="179"/>
        <end position="212"/>
    </location>
</feature>
<dbReference type="SUPFAM" id="SSF48452">
    <property type="entry name" value="TPR-like"/>
    <property type="match status" value="1"/>
</dbReference>
<dbReference type="Pfam" id="PF07719">
    <property type="entry name" value="TPR_2"/>
    <property type="match status" value="1"/>
</dbReference>
<comment type="caution">
    <text evidence="4">The sequence shown here is derived from an EMBL/GenBank/DDBJ whole genome shotgun (WGS) entry which is preliminary data.</text>
</comment>
<keyword evidence="5" id="KW-1185">Reference proteome</keyword>
<name>A0A366FAT0_9HYPH</name>
<keyword evidence="1" id="KW-0677">Repeat</keyword>
<dbReference type="GO" id="GO:0035269">
    <property type="term" value="P:protein O-linked glycosylation via mannose"/>
    <property type="evidence" value="ECO:0007669"/>
    <property type="project" value="TreeGrafter"/>
</dbReference>
<dbReference type="Pfam" id="PF13432">
    <property type="entry name" value="TPR_16"/>
    <property type="match status" value="1"/>
</dbReference>
<keyword evidence="2 3" id="KW-0802">TPR repeat</keyword>
<dbReference type="InterPro" id="IPR013105">
    <property type="entry name" value="TPR_2"/>
</dbReference>
<gene>
    <name evidence="4" type="ORF">DFR50_11792</name>
</gene>
<accession>A0A366FAT0</accession>
<dbReference type="PANTHER" id="PTHR44216">
    <property type="entry name" value="PROTEIN O-MANNOSYL-TRANSFERASE TMTC2"/>
    <property type="match status" value="1"/>
</dbReference>
<dbReference type="EMBL" id="QNRK01000017">
    <property type="protein sequence ID" value="RBP11206.1"/>
    <property type="molecule type" value="Genomic_DNA"/>
</dbReference>
<dbReference type="InterPro" id="IPR019734">
    <property type="entry name" value="TPR_rpt"/>
</dbReference>
<evidence type="ECO:0000256" key="2">
    <source>
        <dbReference type="ARBA" id="ARBA00022803"/>
    </source>
</evidence>
<dbReference type="Gene3D" id="1.25.40.10">
    <property type="entry name" value="Tetratricopeptide repeat domain"/>
    <property type="match status" value="1"/>
</dbReference>
<dbReference type="GO" id="GO:0000030">
    <property type="term" value="F:mannosyltransferase activity"/>
    <property type="evidence" value="ECO:0007669"/>
    <property type="project" value="TreeGrafter"/>
</dbReference>
<dbReference type="PANTHER" id="PTHR44216:SF3">
    <property type="entry name" value="PROTEIN O-MANNOSYL-TRANSFERASE TMTC2"/>
    <property type="match status" value="1"/>
</dbReference>
<evidence type="ECO:0000256" key="1">
    <source>
        <dbReference type="ARBA" id="ARBA00022737"/>
    </source>
</evidence>
<reference evidence="4 5" key="1">
    <citation type="submission" date="2018-06" db="EMBL/GenBank/DDBJ databases">
        <title>Genomic Encyclopedia of Type Strains, Phase IV (KMG-IV): sequencing the most valuable type-strain genomes for metagenomic binning, comparative biology and taxonomic classification.</title>
        <authorList>
            <person name="Goeker M."/>
        </authorList>
    </citation>
    <scope>NUCLEOTIDE SEQUENCE [LARGE SCALE GENOMIC DNA]</scope>
    <source>
        <strain evidence="4 5">DSM 24875</strain>
    </source>
</reference>
<protein>
    <submittedName>
        <fullName evidence="4">Tetratricopeptide repeat protein</fullName>
    </submittedName>
</protein>
<evidence type="ECO:0000313" key="4">
    <source>
        <dbReference type="EMBL" id="RBP11206.1"/>
    </source>
</evidence>
<dbReference type="PROSITE" id="PS50293">
    <property type="entry name" value="TPR_REGION"/>
    <property type="match status" value="1"/>
</dbReference>